<dbReference type="EMBL" id="BKCJ010047851">
    <property type="protein sequence ID" value="GEW17293.1"/>
    <property type="molecule type" value="Genomic_DNA"/>
</dbReference>
<feature type="compositionally biased region" description="Basic and acidic residues" evidence="1">
    <location>
        <begin position="251"/>
        <end position="260"/>
    </location>
</feature>
<evidence type="ECO:0000259" key="2">
    <source>
        <dbReference type="Pfam" id="PF13976"/>
    </source>
</evidence>
<comment type="caution">
    <text evidence="4">The sequence shown here is derived from an EMBL/GenBank/DDBJ whole genome shotgun (WGS) entry which is preliminary data.</text>
</comment>
<evidence type="ECO:0000256" key="1">
    <source>
        <dbReference type="SAM" id="MobiDB-lite"/>
    </source>
</evidence>
<accession>A0A699GTN9</accession>
<feature type="region of interest" description="Disordered" evidence="1">
    <location>
        <begin position="236"/>
        <end position="260"/>
    </location>
</feature>
<feature type="domain" description="GAG-pre-integrase" evidence="2">
    <location>
        <begin position="39"/>
        <end position="91"/>
    </location>
</feature>
<dbReference type="AlphaFoldDB" id="A0A699GTN9"/>
<protein>
    <submittedName>
        <fullName evidence="4">Retrovirus-related Pol polyprotein from transposon TNT 1-94</fullName>
    </submittedName>
</protein>
<dbReference type="PANTHER" id="PTHR42648">
    <property type="entry name" value="TRANSPOSASE, PUTATIVE-RELATED"/>
    <property type="match status" value="1"/>
</dbReference>
<feature type="region of interest" description="Disordered" evidence="1">
    <location>
        <begin position="1"/>
        <end position="22"/>
    </location>
</feature>
<feature type="domain" description="Retroviral polymerase SH3-like" evidence="3">
    <location>
        <begin position="133"/>
        <end position="177"/>
    </location>
</feature>
<dbReference type="InterPro" id="IPR039537">
    <property type="entry name" value="Retrotran_Ty1/copia-like"/>
</dbReference>
<dbReference type="Pfam" id="PF25597">
    <property type="entry name" value="SH3_retrovirus"/>
    <property type="match status" value="1"/>
</dbReference>
<sequence length="447" mass="50885">MKKLMDDMLPLEVTPKEGKSQAELTDASQVLLRVPRKNNMYSVNLKNIVPKEGLTCLFEKATSDESKLWHIRIGHLNFKTMNKLVKGNLIREAVNTACYVQNRVLVVKPHNKTTYELFHGRTSALSFMRPFGCLVTILNTKDHLGKFDGKVDEGFFVGYSLNSKAFRVFNNRTRIVEENFHSMKYKPVVIGNQSSNNACIEACDDIGKARMETVPGKDYILLPLWTVDPLIYQESKSSKDGRFQPSSNDGKNVDESPRQERMSELEDINIFTFSNEEEDNGAEADMNNLDTTIQASPTPTIRIHKDHTLDQVIRDLHSTPQTTNMSKNLEEHRFFGVPDGCQEFFSLWKIEKEPTESKGFKKIVDFLKARSTKYALTINPIIYTPCIEQFWATAKVKNINGEAQLHATVDGKKVVISEASIKRDPQFRDEGGVDYLPMRLSLNNLHL</sequence>
<proteinExistence type="predicted"/>
<name>A0A699GTN9_TANCI</name>
<dbReference type="PANTHER" id="PTHR42648:SF19">
    <property type="entry name" value="RNA-DIRECTED DNA POLYMERASE"/>
    <property type="match status" value="1"/>
</dbReference>
<evidence type="ECO:0000259" key="3">
    <source>
        <dbReference type="Pfam" id="PF25597"/>
    </source>
</evidence>
<dbReference type="InterPro" id="IPR025724">
    <property type="entry name" value="GAG-pre-integrase_dom"/>
</dbReference>
<gene>
    <name evidence="4" type="ORF">Tci_189269</name>
</gene>
<dbReference type="InterPro" id="IPR057670">
    <property type="entry name" value="SH3_retrovirus"/>
</dbReference>
<organism evidence="4">
    <name type="scientific">Tanacetum cinerariifolium</name>
    <name type="common">Dalmatian daisy</name>
    <name type="synonym">Chrysanthemum cinerariifolium</name>
    <dbReference type="NCBI Taxonomy" id="118510"/>
    <lineage>
        <taxon>Eukaryota</taxon>
        <taxon>Viridiplantae</taxon>
        <taxon>Streptophyta</taxon>
        <taxon>Embryophyta</taxon>
        <taxon>Tracheophyta</taxon>
        <taxon>Spermatophyta</taxon>
        <taxon>Magnoliopsida</taxon>
        <taxon>eudicotyledons</taxon>
        <taxon>Gunneridae</taxon>
        <taxon>Pentapetalae</taxon>
        <taxon>asterids</taxon>
        <taxon>campanulids</taxon>
        <taxon>Asterales</taxon>
        <taxon>Asteraceae</taxon>
        <taxon>Asteroideae</taxon>
        <taxon>Anthemideae</taxon>
        <taxon>Anthemidinae</taxon>
        <taxon>Tanacetum</taxon>
    </lineage>
</organism>
<evidence type="ECO:0000313" key="4">
    <source>
        <dbReference type="EMBL" id="GEW17293.1"/>
    </source>
</evidence>
<dbReference type="Pfam" id="PF13976">
    <property type="entry name" value="gag_pre-integrs"/>
    <property type="match status" value="1"/>
</dbReference>
<reference evidence="4" key="1">
    <citation type="journal article" date="2019" name="Sci. Rep.">
        <title>Draft genome of Tanacetum cinerariifolium, the natural source of mosquito coil.</title>
        <authorList>
            <person name="Yamashiro T."/>
            <person name="Shiraishi A."/>
            <person name="Satake H."/>
            <person name="Nakayama K."/>
        </authorList>
    </citation>
    <scope>NUCLEOTIDE SEQUENCE</scope>
</reference>